<evidence type="ECO:0000313" key="2">
    <source>
        <dbReference type="EMBL" id="KAG7380652.1"/>
    </source>
</evidence>
<dbReference type="EMBL" id="JAGDFM010000283">
    <property type="protein sequence ID" value="KAG7380652.1"/>
    <property type="molecule type" value="Genomic_DNA"/>
</dbReference>
<protein>
    <submittedName>
        <fullName evidence="2">Uncharacterized protein</fullName>
    </submittedName>
</protein>
<dbReference type="OrthoDB" id="75652at2759"/>
<feature type="compositionally biased region" description="Low complexity" evidence="1">
    <location>
        <begin position="16"/>
        <end position="32"/>
    </location>
</feature>
<keyword evidence="3" id="KW-1185">Reference proteome</keyword>
<evidence type="ECO:0000256" key="1">
    <source>
        <dbReference type="SAM" id="MobiDB-lite"/>
    </source>
</evidence>
<dbReference type="AlphaFoldDB" id="A0A8T1VHE4"/>
<reference evidence="2" key="1">
    <citation type="submission" date="2021-02" db="EMBL/GenBank/DDBJ databases">
        <authorList>
            <person name="Palmer J.M."/>
        </authorList>
    </citation>
    <scope>NUCLEOTIDE SEQUENCE</scope>
    <source>
        <strain evidence="2">SCRP734</strain>
    </source>
</reference>
<accession>A0A8T1VHE4</accession>
<gene>
    <name evidence="2" type="ORF">PHYPSEUDO_006954</name>
</gene>
<name>A0A8T1VHE4_9STRA</name>
<feature type="region of interest" description="Disordered" evidence="1">
    <location>
        <begin position="1"/>
        <end position="32"/>
    </location>
</feature>
<evidence type="ECO:0000313" key="3">
    <source>
        <dbReference type="Proteomes" id="UP000694044"/>
    </source>
</evidence>
<proteinExistence type="predicted"/>
<organism evidence="2 3">
    <name type="scientific">Phytophthora pseudosyringae</name>
    <dbReference type="NCBI Taxonomy" id="221518"/>
    <lineage>
        <taxon>Eukaryota</taxon>
        <taxon>Sar</taxon>
        <taxon>Stramenopiles</taxon>
        <taxon>Oomycota</taxon>
        <taxon>Peronosporomycetes</taxon>
        <taxon>Peronosporales</taxon>
        <taxon>Peronosporaceae</taxon>
        <taxon>Phytophthora</taxon>
    </lineage>
</organism>
<dbReference type="Proteomes" id="UP000694044">
    <property type="component" value="Unassembled WGS sequence"/>
</dbReference>
<sequence length="334" mass="37112">MVFGSLRHATHQLRQSSRTAATRRAAASASTSFTRAPRGAPAFVQQARVNAAPLAQPPHVQADPTGVVAGIAIVGALVGVGKMWWDASSSPSGQAEPLAFQEIPQAEVALFFTELSAAVRDLFKQLPEIENAVRKYLKDNNHELSDAEFKQAILSQLYQMMEGIEQQIVAKRQWSRQSLEFALEKYAQDAEILKLQEDLNTLMRSVFPAPEPVVVPDDLTADKTLAILKEMVAGMEKAMADMLAHARAEGITDVQKAMEEFQYLYMEHVEQMTQAAMKANGISQQVRMCTAVRVFTAALQKYHTESEQFRQQVEQIYAQQAKTFQKMGLPVETQ</sequence>
<comment type="caution">
    <text evidence="2">The sequence shown here is derived from an EMBL/GenBank/DDBJ whole genome shotgun (WGS) entry which is preliminary data.</text>
</comment>